<dbReference type="InterPro" id="IPR036047">
    <property type="entry name" value="F-box-like_dom_sf"/>
</dbReference>
<dbReference type="SMART" id="SM00256">
    <property type="entry name" value="FBOX"/>
    <property type="match status" value="1"/>
</dbReference>
<reference evidence="3" key="1">
    <citation type="journal article" date="2019" name="MBio">
        <title>Virus Genomes from Deep Sea Sediments Expand the Ocean Megavirome and Support Independent Origins of Viral Gigantism.</title>
        <authorList>
            <person name="Backstrom D."/>
            <person name="Yutin N."/>
            <person name="Jorgensen S.L."/>
            <person name="Dharamshi J."/>
            <person name="Homa F."/>
            <person name="Zaremba-Niedwiedzka K."/>
            <person name="Spang A."/>
            <person name="Wolf Y.I."/>
            <person name="Koonin E.V."/>
            <person name="Ettema T.J."/>
        </authorList>
    </citation>
    <scope>NUCLEOTIDE SEQUENCE</scope>
</reference>
<dbReference type="InterPro" id="IPR051210">
    <property type="entry name" value="Ub_ligase/GEF_domain"/>
</dbReference>
<accession>A0A481YVF5</accession>
<dbReference type="InterPro" id="IPR009091">
    <property type="entry name" value="RCC1/BLIP-II"/>
</dbReference>
<evidence type="ECO:0000313" key="3">
    <source>
        <dbReference type="EMBL" id="QBK86534.1"/>
    </source>
</evidence>
<dbReference type="SUPFAM" id="SSF81383">
    <property type="entry name" value="F-box domain"/>
    <property type="match status" value="1"/>
</dbReference>
<dbReference type="EMBL" id="MK500334">
    <property type="protein sequence ID" value="QBK86534.1"/>
    <property type="molecule type" value="Genomic_DNA"/>
</dbReference>
<dbReference type="Gene3D" id="1.20.1280.50">
    <property type="match status" value="1"/>
</dbReference>
<dbReference type="PROSITE" id="PS50012">
    <property type="entry name" value="RCC1_3"/>
    <property type="match status" value="1"/>
</dbReference>
<proteinExistence type="predicted"/>
<dbReference type="InterPro" id="IPR000408">
    <property type="entry name" value="Reg_chr_condens"/>
</dbReference>
<dbReference type="PANTHER" id="PTHR22870:SF408">
    <property type="entry name" value="OS09G0560450 PROTEIN"/>
    <property type="match status" value="1"/>
</dbReference>
<feature type="domain" description="F-box" evidence="2">
    <location>
        <begin position="4"/>
        <end position="44"/>
    </location>
</feature>
<evidence type="ECO:0000256" key="1">
    <source>
        <dbReference type="ARBA" id="ARBA00022737"/>
    </source>
</evidence>
<gene>
    <name evidence="3" type="ORF">LCMAC102_03290</name>
</gene>
<protein>
    <submittedName>
        <fullName evidence="3">F-box and regulator of chromosome condensation repeat protein</fullName>
    </submittedName>
</protein>
<dbReference type="Pfam" id="PF12937">
    <property type="entry name" value="F-box-like"/>
    <property type="match status" value="1"/>
</dbReference>
<name>A0A481YVF5_9VIRU</name>
<dbReference type="SUPFAM" id="SSF50985">
    <property type="entry name" value="RCC1/BLIP-II"/>
    <property type="match status" value="1"/>
</dbReference>
<keyword evidence="1" id="KW-0677">Repeat</keyword>
<sequence length="407" mass="46812">MTIFYRDIISQIGLYLSLSDLLNTSLTCKKFHSALCNNKTFWKSRYLQDFGGKKEKDIDWKKKYCKNFSCNVWIFGGQHGVNPIRSFTPKRLPNLRAKYVACGAYYTMIIDHKNNVWKFKLNHTPKKLPRVKAKYISCGNYTAIIDKKNNVLLFGWLNKEIVKIPNLKAKSVDCKNDYTIVIDLKDKVWRIEPGCINDRLAADFVKTKNIPIVTIDQEDQRLLLDRCQDLAVNDIYCIQWFSDHPNSLYNIPCLIVIEDCEFSLYHGHDTTDDSKHISVAYRYNQTIVINKKNDLWRYSTDLSNADRCVAPPIQIHDLKAKSIACGGMHTIIVDHEGNAFAYGDNDYGQLGLGEFWHAKNHPLGLNYSNFSERKKIPGLKAEMVACGDCYTVIIGHKVKNDNLILHV</sequence>
<dbReference type="PANTHER" id="PTHR22870">
    <property type="entry name" value="REGULATOR OF CHROMOSOME CONDENSATION"/>
    <property type="match status" value="1"/>
</dbReference>
<dbReference type="Gene3D" id="2.130.10.30">
    <property type="entry name" value="Regulator of chromosome condensation 1/beta-lactamase-inhibitor protein II"/>
    <property type="match status" value="2"/>
</dbReference>
<organism evidence="3">
    <name type="scientific">Marseillevirus LCMAC102</name>
    <dbReference type="NCBI Taxonomy" id="2506603"/>
    <lineage>
        <taxon>Viruses</taxon>
        <taxon>Varidnaviria</taxon>
        <taxon>Bamfordvirae</taxon>
        <taxon>Nucleocytoviricota</taxon>
        <taxon>Megaviricetes</taxon>
        <taxon>Pimascovirales</taxon>
        <taxon>Pimascovirales incertae sedis</taxon>
        <taxon>Marseilleviridae</taxon>
    </lineage>
</organism>
<dbReference type="Pfam" id="PF00415">
    <property type="entry name" value="RCC1"/>
    <property type="match status" value="1"/>
</dbReference>
<evidence type="ECO:0000259" key="2">
    <source>
        <dbReference type="SMART" id="SM00256"/>
    </source>
</evidence>
<dbReference type="InterPro" id="IPR001810">
    <property type="entry name" value="F-box_dom"/>
</dbReference>